<reference evidence="4" key="1">
    <citation type="submission" date="2021-09" db="EMBL/GenBank/DDBJ databases">
        <authorList>
            <consortium name="AG Swart"/>
            <person name="Singh M."/>
            <person name="Singh A."/>
            <person name="Seah K."/>
            <person name="Emmerich C."/>
        </authorList>
    </citation>
    <scope>NUCLEOTIDE SEQUENCE</scope>
    <source>
        <strain evidence="4">ATCC30299</strain>
    </source>
</reference>
<keyword evidence="5" id="KW-1185">Reference proteome</keyword>
<sequence>MEIRSIQDKALLLKISDTSILVECPISMSSLLKSTPISIDSHHEPIVYEHAWISDLDISLIDLVLISNITTIHALPYLNTKFNGKILMTEPVSTLGASICQELLEFDEEYMRTMAGTSNLYSSEDIKGIWKKVIPLSYNQIYQLRELKIAAVSSGHSLGGANWILELGNLTIGIISQSCLDASRYPAAFNQSIFNSNIIIFTPQNTPSTEPFSAKALYNTFIETCRSLAFQSSIVVPIESWQLLDLESHVLSAGTLFDIPTLCMAPSANAFFSYASGCTEWLSHDLRMKAYIPQNCFMFEAAKEKGHLAVFHNLKDGFGAKLKSRCILLLSHSSLRLGEADYVISHLSRKGFNNVMVLVDGQYRDSALPPFQNAGILQNFDIKSCYLNVGLVLGEIETCLENTKADTILIPKSFEGLLNIRKLKYYEDAQVCTVNASPTLFKIHANCPGEVCPVVGTLDLKNYKYVASLQDRIRLIREKLYNRGLESSVKFYQTKCVLYAPDGEIIFKGKRIIVKANTNELRKSLYALLNN</sequence>
<dbReference type="GO" id="GO:0034472">
    <property type="term" value="P:snRNA 3'-end processing"/>
    <property type="evidence" value="ECO:0007669"/>
    <property type="project" value="TreeGrafter"/>
</dbReference>
<dbReference type="SUPFAM" id="SSF56281">
    <property type="entry name" value="Metallo-hydrolase/oxidoreductase"/>
    <property type="match status" value="1"/>
</dbReference>
<dbReference type="GO" id="GO:0032039">
    <property type="term" value="C:integrator complex"/>
    <property type="evidence" value="ECO:0007669"/>
    <property type="project" value="InterPro"/>
</dbReference>
<evidence type="ECO:0000259" key="3">
    <source>
        <dbReference type="Pfam" id="PF16661"/>
    </source>
</evidence>
<dbReference type="Gene3D" id="3.60.15.10">
    <property type="entry name" value="Ribonuclease Z/Hydroxyacylglutathione hydrolase-like"/>
    <property type="match status" value="1"/>
</dbReference>
<evidence type="ECO:0000256" key="2">
    <source>
        <dbReference type="ARBA" id="ARBA00023242"/>
    </source>
</evidence>
<organism evidence="4 5">
    <name type="scientific">Blepharisma stoltei</name>
    <dbReference type="NCBI Taxonomy" id="1481888"/>
    <lineage>
        <taxon>Eukaryota</taxon>
        <taxon>Sar</taxon>
        <taxon>Alveolata</taxon>
        <taxon>Ciliophora</taxon>
        <taxon>Postciliodesmatophora</taxon>
        <taxon>Heterotrichea</taxon>
        <taxon>Heterotrichida</taxon>
        <taxon>Blepharismidae</taxon>
        <taxon>Blepharisma</taxon>
    </lineage>
</organism>
<gene>
    <name evidence="4" type="ORF">BSTOLATCC_MIC28931</name>
</gene>
<dbReference type="PANTHER" id="PTHR46094:SF1">
    <property type="entry name" value="INTEGRATOR COMPLEX SUBUNIT 9"/>
    <property type="match status" value="1"/>
</dbReference>
<dbReference type="Proteomes" id="UP001162131">
    <property type="component" value="Unassembled WGS sequence"/>
</dbReference>
<feature type="domain" description="Metallo-beta-lactamase" evidence="3">
    <location>
        <begin position="58"/>
        <end position="166"/>
    </location>
</feature>
<dbReference type="InterPro" id="IPR036866">
    <property type="entry name" value="RibonucZ/Hydroxyglut_hydro"/>
</dbReference>
<dbReference type="AlphaFoldDB" id="A0AAU9J8F9"/>
<comment type="subcellular location">
    <subcellularLocation>
        <location evidence="1">Nucleus</location>
    </subcellularLocation>
</comment>
<evidence type="ECO:0000256" key="1">
    <source>
        <dbReference type="ARBA" id="ARBA00004123"/>
    </source>
</evidence>
<dbReference type="EMBL" id="CAJZBQ010000028">
    <property type="protein sequence ID" value="CAG9321656.1"/>
    <property type="molecule type" value="Genomic_DNA"/>
</dbReference>
<comment type="caution">
    <text evidence="4">The sequence shown here is derived from an EMBL/GenBank/DDBJ whole genome shotgun (WGS) entry which is preliminary data.</text>
</comment>
<keyword evidence="2" id="KW-0539">Nucleus</keyword>
<evidence type="ECO:0000313" key="4">
    <source>
        <dbReference type="EMBL" id="CAG9321656.1"/>
    </source>
</evidence>
<dbReference type="InterPro" id="IPR001279">
    <property type="entry name" value="Metallo-B-lactamas"/>
</dbReference>
<dbReference type="PANTHER" id="PTHR46094">
    <property type="entry name" value="INTEGRATOR COMPLEX SUBUNIT 9"/>
    <property type="match status" value="1"/>
</dbReference>
<dbReference type="InterPro" id="IPR027074">
    <property type="entry name" value="Integrator_9su"/>
</dbReference>
<proteinExistence type="predicted"/>
<accession>A0AAU9J8F9</accession>
<name>A0AAU9J8F9_9CILI</name>
<evidence type="ECO:0000313" key="5">
    <source>
        <dbReference type="Proteomes" id="UP001162131"/>
    </source>
</evidence>
<protein>
    <recommendedName>
        <fullName evidence="3">Metallo-beta-lactamase domain-containing protein</fullName>
    </recommendedName>
</protein>
<dbReference type="Pfam" id="PF16661">
    <property type="entry name" value="Lactamase_B_6"/>
    <property type="match status" value="1"/>
</dbReference>